<comment type="caution">
    <text evidence="1">The sequence shown here is derived from an EMBL/GenBank/DDBJ whole genome shotgun (WGS) entry which is preliminary data.</text>
</comment>
<keyword evidence="2" id="KW-1185">Reference proteome</keyword>
<protein>
    <submittedName>
        <fullName evidence="1">Uncharacterized protein</fullName>
    </submittedName>
</protein>
<sequence>MDCVDPDVRKRPKMGHVIRTLEADDLFFHDERRIAREHSEVDRQADEMSLYDSSQLKKSSYHMQYHWEKCRVKVSNHNYNKEPNSTRYPSLLLFTVYEATPKV</sequence>
<reference evidence="1 2" key="1">
    <citation type="journal article" date="2024" name="G3 (Bethesda)">
        <title>Genome assembly of Hibiscus sabdariffa L. provides insights into metabolisms of medicinal natural products.</title>
        <authorList>
            <person name="Kim T."/>
        </authorList>
    </citation>
    <scope>NUCLEOTIDE SEQUENCE [LARGE SCALE GENOMIC DNA]</scope>
    <source>
        <strain evidence="1">TK-2024</strain>
        <tissue evidence="1">Old leaves</tissue>
    </source>
</reference>
<dbReference type="Proteomes" id="UP001396334">
    <property type="component" value="Unassembled WGS sequence"/>
</dbReference>
<dbReference type="EMBL" id="JBBPBN010000171">
    <property type="protein sequence ID" value="KAK8974258.1"/>
    <property type="molecule type" value="Genomic_DNA"/>
</dbReference>
<evidence type="ECO:0000313" key="1">
    <source>
        <dbReference type="EMBL" id="KAK8974258.1"/>
    </source>
</evidence>
<name>A0ABR2NDK9_9ROSI</name>
<organism evidence="1 2">
    <name type="scientific">Hibiscus sabdariffa</name>
    <name type="common">roselle</name>
    <dbReference type="NCBI Taxonomy" id="183260"/>
    <lineage>
        <taxon>Eukaryota</taxon>
        <taxon>Viridiplantae</taxon>
        <taxon>Streptophyta</taxon>
        <taxon>Embryophyta</taxon>
        <taxon>Tracheophyta</taxon>
        <taxon>Spermatophyta</taxon>
        <taxon>Magnoliopsida</taxon>
        <taxon>eudicotyledons</taxon>
        <taxon>Gunneridae</taxon>
        <taxon>Pentapetalae</taxon>
        <taxon>rosids</taxon>
        <taxon>malvids</taxon>
        <taxon>Malvales</taxon>
        <taxon>Malvaceae</taxon>
        <taxon>Malvoideae</taxon>
        <taxon>Hibiscus</taxon>
    </lineage>
</organism>
<evidence type="ECO:0000313" key="2">
    <source>
        <dbReference type="Proteomes" id="UP001396334"/>
    </source>
</evidence>
<accession>A0ABR2NDK9</accession>
<gene>
    <name evidence="1" type="ORF">V6N11_034626</name>
</gene>
<proteinExistence type="predicted"/>